<gene>
    <name evidence="2" type="ORF">M6D93_04285</name>
</gene>
<evidence type="ECO:0000313" key="2">
    <source>
        <dbReference type="EMBL" id="UQX89226.1"/>
    </source>
</evidence>
<name>A0ABY4R1S4_9ACTN</name>
<sequence length="283" mass="30939">MTWRMRVRHRTGYSYDGEVVSSFNEARMTPLSDSTQTTLESRVEISPPASVFRYRDYWGTQVTAFDIHSPHSELVVTSTSVVETALRPRALSSLASLGWGELGTDQVRDQFAEWLAFTPRTDPDGELSALARESAGTSAPADAAIACNEAIRAAMEYRLGATGVHTSGLQAWQERKGVCQDFAHVTLAMLRSLGVPCRYVSGYLHPKSSAEIGETVAGESHAWVEWWDGEWVGYDPTNGREVADQHVAVARGRDYDDVAPLKGIYSGPKSSGLGVVVEVTRLA</sequence>
<dbReference type="SMART" id="SM00460">
    <property type="entry name" value="TGc"/>
    <property type="match status" value="1"/>
</dbReference>
<proteinExistence type="predicted"/>
<reference evidence="2" key="1">
    <citation type="journal article" date="2018" name="Int. J. Syst. Evol. Microbiol.">
        <title>Jatrophihabitans telluris sp. nov., isolated from sediment soil of lava forest wetlands and the emended description of the genus Jatrophihabitans.</title>
        <authorList>
            <person name="Lee K.C."/>
            <person name="Suh M.K."/>
            <person name="Eom M.K."/>
            <person name="Kim K.K."/>
            <person name="Kim J.S."/>
            <person name="Kim D.S."/>
            <person name="Ko S.H."/>
            <person name="Shin Y.K."/>
            <person name="Lee J.S."/>
        </authorList>
    </citation>
    <scope>NUCLEOTIDE SEQUENCE</scope>
    <source>
        <strain evidence="2">N237</strain>
    </source>
</reference>
<dbReference type="PANTHER" id="PTHR33490">
    <property type="entry name" value="BLR5614 PROTEIN-RELATED"/>
    <property type="match status" value="1"/>
</dbReference>
<dbReference type="SUPFAM" id="SSF54001">
    <property type="entry name" value="Cysteine proteinases"/>
    <property type="match status" value="1"/>
</dbReference>
<evidence type="ECO:0000259" key="1">
    <source>
        <dbReference type="SMART" id="SM00460"/>
    </source>
</evidence>
<dbReference type="InterPro" id="IPR038765">
    <property type="entry name" value="Papain-like_cys_pep_sf"/>
</dbReference>
<dbReference type="RefSeq" id="WP_249773122.1">
    <property type="nucleotide sequence ID" value="NZ_CP097332.1"/>
</dbReference>
<dbReference type="Pfam" id="PF08379">
    <property type="entry name" value="Bact_transglu_N"/>
    <property type="match status" value="1"/>
</dbReference>
<dbReference type="InterPro" id="IPR013589">
    <property type="entry name" value="Bac_transglu_N"/>
</dbReference>
<dbReference type="Gene3D" id="3.10.620.30">
    <property type="match status" value="1"/>
</dbReference>
<organism evidence="2 3">
    <name type="scientific">Jatrophihabitans telluris</name>
    <dbReference type="NCBI Taxonomy" id="2038343"/>
    <lineage>
        <taxon>Bacteria</taxon>
        <taxon>Bacillati</taxon>
        <taxon>Actinomycetota</taxon>
        <taxon>Actinomycetes</taxon>
        <taxon>Jatrophihabitantales</taxon>
        <taxon>Jatrophihabitantaceae</taxon>
        <taxon>Jatrophihabitans</taxon>
    </lineage>
</organism>
<keyword evidence="3" id="KW-1185">Reference proteome</keyword>
<dbReference type="Proteomes" id="UP001056336">
    <property type="component" value="Chromosome"/>
</dbReference>
<dbReference type="PANTHER" id="PTHR33490:SF6">
    <property type="entry name" value="SLL1049 PROTEIN"/>
    <property type="match status" value="1"/>
</dbReference>
<accession>A0ABY4R1S4</accession>
<dbReference type="EMBL" id="CP097332">
    <property type="protein sequence ID" value="UQX89226.1"/>
    <property type="molecule type" value="Genomic_DNA"/>
</dbReference>
<protein>
    <submittedName>
        <fullName evidence="2">Transglutaminase family protein</fullName>
    </submittedName>
</protein>
<dbReference type="Pfam" id="PF01841">
    <property type="entry name" value="Transglut_core"/>
    <property type="match status" value="1"/>
</dbReference>
<reference evidence="2" key="2">
    <citation type="submission" date="2022-05" db="EMBL/GenBank/DDBJ databases">
        <authorList>
            <person name="Kim J.-S."/>
            <person name="Lee K."/>
            <person name="Suh M."/>
            <person name="Eom M."/>
            <person name="Kim J.-S."/>
            <person name="Kim D.-S."/>
            <person name="Ko S.-H."/>
            <person name="Shin Y."/>
            <person name="Lee J.-S."/>
        </authorList>
    </citation>
    <scope>NUCLEOTIDE SEQUENCE</scope>
    <source>
        <strain evidence="2">N237</strain>
    </source>
</reference>
<dbReference type="InterPro" id="IPR002931">
    <property type="entry name" value="Transglutaminase-like"/>
</dbReference>
<evidence type="ECO:0000313" key="3">
    <source>
        <dbReference type="Proteomes" id="UP001056336"/>
    </source>
</evidence>
<feature type="domain" description="Transglutaminase-like" evidence="1">
    <location>
        <begin position="171"/>
        <end position="238"/>
    </location>
</feature>